<feature type="non-terminal residue" evidence="1">
    <location>
        <position position="1"/>
    </location>
</feature>
<dbReference type="EMBL" id="CAJVPT010032976">
    <property type="protein sequence ID" value="CAG8703217.1"/>
    <property type="molecule type" value="Genomic_DNA"/>
</dbReference>
<sequence>QLDELRRRRKTVAGKLDAQEKRLSKMGSENKSLSLATEQLTSLQNELRQLDSSILVDMARLSDHKRTASHSIMVTKFGGLLELGEKFTIIGELGKLLSNEIPQEQTQPGHGRAPYFGREAASNLVAEAARCVSEVAFNPNAGSGQKPRPQRLSVQRPAGYPEGTGEGPLTPMRSSVEGAESSSRFTDKPSTSYLPHHQGSSSLSAAGRGTMPPNREYGAPLDEFGRPLDGLPPQANTMPPLRNSGGSPPIQQVPLSAIQQSMRHPDSAMPPPGQSGFRPPPQDGRSGFRAPGPPPALTGPPQQRGQAPYNQPGMPQYPPKQGGATVERGLTLSLPIRSPAPPELDENGSPISPSKQSNARPSGSRRQGTVGENVVLADEANLKRTSTLPPKVGIGLGDFPEWSLGLGELGLGDSPIKELPEPKEEGANAAAAPSPNPAVQERQDIPVPPAKEETVSSDGKSLAPLSAIPRGMQSETNSAAQTPITETPTSYSKTQTPTAGTPTTTANPDNIVIHHIIDNPSTRTGSSGRFAQFPDKRKQTTQQGSGGESLLPPHPKYTAHPGMDRTPSPGLGNQDLKSLQETINKEKEILDIAGIGIAKHVLTRAQRLSRDLAVGSEALKQWGAGEGEDLSDLWHSAMLLTNHLSTALNTFADHQLSIRAQLKDVRTKEEQLDELRRRRKT</sequence>
<feature type="non-terminal residue" evidence="1">
    <location>
        <position position="681"/>
    </location>
</feature>
<name>A0ACA9PCK2_9GLOM</name>
<organism evidence="1 2">
    <name type="scientific">Acaulospora colombiana</name>
    <dbReference type="NCBI Taxonomy" id="27376"/>
    <lineage>
        <taxon>Eukaryota</taxon>
        <taxon>Fungi</taxon>
        <taxon>Fungi incertae sedis</taxon>
        <taxon>Mucoromycota</taxon>
        <taxon>Glomeromycotina</taxon>
        <taxon>Glomeromycetes</taxon>
        <taxon>Diversisporales</taxon>
        <taxon>Acaulosporaceae</taxon>
        <taxon>Acaulospora</taxon>
    </lineage>
</organism>
<evidence type="ECO:0000313" key="2">
    <source>
        <dbReference type="Proteomes" id="UP000789525"/>
    </source>
</evidence>
<gene>
    <name evidence="1" type="ORF">ACOLOM_LOCUS10341</name>
</gene>
<accession>A0ACA9PCK2</accession>
<dbReference type="Proteomes" id="UP000789525">
    <property type="component" value="Unassembled WGS sequence"/>
</dbReference>
<reference evidence="1" key="1">
    <citation type="submission" date="2021-06" db="EMBL/GenBank/DDBJ databases">
        <authorList>
            <person name="Kallberg Y."/>
            <person name="Tangrot J."/>
            <person name="Rosling A."/>
        </authorList>
    </citation>
    <scope>NUCLEOTIDE SEQUENCE</scope>
    <source>
        <strain evidence="1">CL356</strain>
    </source>
</reference>
<keyword evidence="2" id="KW-1185">Reference proteome</keyword>
<comment type="caution">
    <text evidence="1">The sequence shown here is derived from an EMBL/GenBank/DDBJ whole genome shotgun (WGS) entry which is preliminary data.</text>
</comment>
<evidence type="ECO:0000313" key="1">
    <source>
        <dbReference type="EMBL" id="CAG8703217.1"/>
    </source>
</evidence>
<proteinExistence type="predicted"/>
<protein>
    <submittedName>
        <fullName evidence="1">4823_t:CDS:1</fullName>
    </submittedName>
</protein>